<dbReference type="EMBL" id="WNWQ01000397">
    <property type="protein sequence ID" value="KAE9968772.1"/>
    <property type="molecule type" value="Genomic_DNA"/>
</dbReference>
<evidence type="ECO:0000313" key="3">
    <source>
        <dbReference type="Proteomes" id="UP000433883"/>
    </source>
</evidence>
<sequence>MGPTPNGDAHPTPHREPFPRRDYNNTASLEQSENLARPKLLLNEPQQQSTEMEDSKKLALVENSNGSFERASQTKSSIGTSTVIKIPVTFFTLARETRQAILYDTFEASPWYFGLDHQEQDLKCWAAKLMDAHESVADDIAYVAKLWRTDIYNEWSSRKRLAGDEYFMALFRGREWSPFYLAIHLEEELKRGSRQFTHREPVPPPTRSKTPFVGPYATFLTLPHELRQMIILDFWLSQSETQGSLNHLFCPLDLKLREPRAWLNKISEAVPEAVEDVESVKDRVAKQIIKANVARGGLPGWYANKYRGGSCLPAELKGKEHLTLMGRERLVTTPFGHSTLKPSSNTSRVLDICIEVLPNREVGKSATTNVHTSIADLPAELRQNVLLNPHGALHSVKLYSPVWAQALVNPLDLDMMLIDLRSKGLVKVHQALSADILWASCQSKKQAFTLWLETFSLEYKLRYEALRHGTYNYGGRSLGAEELIERVKGDMVALEMSSRS</sequence>
<gene>
    <name evidence="2" type="ORF">BLS_005662</name>
</gene>
<name>A0A8H3YST3_VENIN</name>
<organism evidence="2 3">
    <name type="scientific">Venturia inaequalis</name>
    <name type="common">Apple scab fungus</name>
    <dbReference type="NCBI Taxonomy" id="5025"/>
    <lineage>
        <taxon>Eukaryota</taxon>
        <taxon>Fungi</taxon>
        <taxon>Dikarya</taxon>
        <taxon>Ascomycota</taxon>
        <taxon>Pezizomycotina</taxon>
        <taxon>Dothideomycetes</taxon>
        <taxon>Pleosporomycetidae</taxon>
        <taxon>Venturiales</taxon>
        <taxon>Venturiaceae</taxon>
        <taxon>Venturia</taxon>
    </lineage>
</organism>
<feature type="region of interest" description="Disordered" evidence="1">
    <location>
        <begin position="1"/>
        <end position="55"/>
    </location>
</feature>
<evidence type="ECO:0000313" key="2">
    <source>
        <dbReference type="EMBL" id="KAE9968772.1"/>
    </source>
</evidence>
<accession>A0A8H3YST3</accession>
<feature type="compositionally biased region" description="Basic and acidic residues" evidence="1">
    <location>
        <begin position="11"/>
        <end position="23"/>
    </location>
</feature>
<dbReference type="Proteomes" id="UP000433883">
    <property type="component" value="Unassembled WGS sequence"/>
</dbReference>
<reference evidence="2 3" key="1">
    <citation type="submission" date="2019-11" db="EMBL/GenBank/DDBJ databases">
        <title>Venturia inaequalis Genome Resource.</title>
        <authorList>
            <person name="Lichtner F.J."/>
        </authorList>
    </citation>
    <scope>NUCLEOTIDE SEQUENCE [LARGE SCALE GENOMIC DNA]</scope>
    <source>
        <strain evidence="2">Bline_iso_100314</strain>
    </source>
</reference>
<protein>
    <submittedName>
        <fullName evidence="2">Uncharacterized protein</fullName>
    </submittedName>
</protein>
<proteinExistence type="predicted"/>
<feature type="compositionally biased region" description="Polar residues" evidence="1">
    <location>
        <begin position="24"/>
        <end position="34"/>
    </location>
</feature>
<dbReference type="AlphaFoldDB" id="A0A8H3YST3"/>
<evidence type="ECO:0000256" key="1">
    <source>
        <dbReference type="SAM" id="MobiDB-lite"/>
    </source>
</evidence>
<comment type="caution">
    <text evidence="2">The sequence shown here is derived from an EMBL/GenBank/DDBJ whole genome shotgun (WGS) entry which is preliminary data.</text>
</comment>